<evidence type="ECO:0000313" key="2">
    <source>
        <dbReference type="EMBL" id="TYA88104.1"/>
    </source>
</evidence>
<dbReference type="Gene3D" id="1.10.40.30">
    <property type="entry name" value="Fumarase/aspartase (C-terminal domain)"/>
    <property type="match status" value="1"/>
</dbReference>
<keyword evidence="3" id="KW-1185">Reference proteome</keyword>
<dbReference type="Pfam" id="PF08328">
    <property type="entry name" value="ASL_C"/>
    <property type="match status" value="1"/>
</dbReference>
<evidence type="ECO:0000313" key="3">
    <source>
        <dbReference type="Proteomes" id="UP000323930"/>
    </source>
</evidence>
<accession>A0A5D0IWT6</accession>
<keyword evidence="2" id="KW-0456">Lyase</keyword>
<dbReference type="AlphaFoldDB" id="A0A5D0IWT6"/>
<dbReference type="Proteomes" id="UP000323930">
    <property type="component" value="Unassembled WGS sequence"/>
</dbReference>
<name>A0A5D0IWT6_9FLAO</name>
<gene>
    <name evidence="2" type="ORF">FUA24_03905</name>
</gene>
<dbReference type="EMBL" id="VSDQ01000269">
    <property type="protein sequence ID" value="TYA88104.1"/>
    <property type="molecule type" value="Genomic_DNA"/>
</dbReference>
<evidence type="ECO:0000259" key="1">
    <source>
        <dbReference type="Pfam" id="PF08328"/>
    </source>
</evidence>
<feature type="domain" description="Adenylosuccinate lyase PurB C-terminal" evidence="1">
    <location>
        <begin position="1"/>
        <end position="47"/>
    </location>
</feature>
<protein>
    <submittedName>
        <fullName evidence="2">Adenylosuccinate lyase</fullName>
    </submittedName>
</protein>
<comment type="caution">
    <text evidence="2">The sequence shown here is derived from an EMBL/GenBank/DDBJ whole genome shotgun (WGS) entry which is preliminary data.</text>
</comment>
<dbReference type="GO" id="GO:0004018">
    <property type="term" value="F:N6-(1,2-dicarboxyethyl)AMP AMP-lyase (fumarate-forming) activity"/>
    <property type="evidence" value="ECO:0007669"/>
    <property type="project" value="InterPro"/>
</dbReference>
<proteinExistence type="predicted"/>
<organism evidence="2 3">
    <name type="scientific">Seonamhaeicola marinus</name>
    <dbReference type="NCBI Taxonomy" id="1912246"/>
    <lineage>
        <taxon>Bacteria</taxon>
        <taxon>Pseudomonadati</taxon>
        <taxon>Bacteroidota</taxon>
        <taxon>Flavobacteriia</taxon>
        <taxon>Flavobacteriales</taxon>
        <taxon>Flavobacteriaceae</taxon>
    </lineage>
</organism>
<dbReference type="InterPro" id="IPR013539">
    <property type="entry name" value="PurB_C"/>
</dbReference>
<sequence length="49" mass="5526">NPYEALKGLTRTNEAINKDSISNFIDTLEVNNTIKDELKRITPSNYTGI</sequence>
<reference evidence="2 3" key="1">
    <citation type="submission" date="2019-08" db="EMBL/GenBank/DDBJ databases">
        <title>Seonamhaeicola sediminis sp. nov., isolated from marine sediment.</title>
        <authorList>
            <person name="Cao W.R."/>
        </authorList>
    </citation>
    <scope>NUCLEOTIDE SEQUENCE [LARGE SCALE GENOMIC DNA]</scope>
    <source>
        <strain evidence="2 3">B011</strain>
    </source>
</reference>
<feature type="non-terminal residue" evidence="2">
    <location>
        <position position="1"/>
    </location>
</feature>
<dbReference type="GO" id="GO:0006188">
    <property type="term" value="P:IMP biosynthetic process"/>
    <property type="evidence" value="ECO:0007669"/>
    <property type="project" value="InterPro"/>
</dbReference>